<dbReference type="OrthoDB" id="6499973at2759"/>
<evidence type="ECO:0000256" key="1">
    <source>
        <dbReference type="SAM" id="MobiDB-lite"/>
    </source>
</evidence>
<keyword evidence="2" id="KW-0472">Membrane</keyword>
<evidence type="ECO:0000313" key="4">
    <source>
        <dbReference type="Proteomes" id="UP000593567"/>
    </source>
</evidence>
<organism evidence="3 4">
    <name type="scientific">Bugula neritina</name>
    <name type="common">Brown bryozoan</name>
    <name type="synonym">Sertularia neritina</name>
    <dbReference type="NCBI Taxonomy" id="10212"/>
    <lineage>
        <taxon>Eukaryota</taxon>
        <taxon>Metazoa</taxon>
        <taxon>Spiralia</taxon>
        <taxon>Lophotrochozoa</taxon>
        <taxon>Bryozoa</taxon>
        <taxon>Gymnolaemata</taxon>
        <taxon>Cheilostomatida</taxon>
        <taxon>Flustrina</taxon>
        <taxon>Buguloidea</taxon>
        <taxon>Bugulidae</taxon>
        <taxon>Bugula</taxon>
    </lineage>
</organism>
<feature type="transmembrane region" description="Helical" evidence="2">
    <location>
        <begin position="85"/>
        <end position="103"/>
    </location>
</feature>
<proteinExistence type="predicted"/>
<reference evidence="3" key="1">
    <citation type="submission" date="2020-06" db="EMBL/GenBank/DDBJ databases">
        <title>Draft genome of Bugula neritina, a colonial animal packing powerful symbionts and potential medicines.</title>
        <authorList>
            <person name="Rayko M."/>
        </authorList>
    </citation>
    <scope>NUCLEOTIDE SEQUENCE [LARGE SCALE GENOMIC DNA]</scope>
    <source>
        <strain evidence="3">Kwan_BN1</strain>
    </source>
</reference>
<dbReference type="Proteomes" id="UP000593567">
    <property type="component" value="Unassembled WGS sequence"/>
</dbReference>
<dbReference type="InterPro" id="IPR036259">
    <property type="entry name" value="MFS_trans_sf"/>
</dbReference>
<dbReference type="InterPro" id="IPR050327">
    <property type="entry name" value="Proton-linked_MCT"/>
</dbReference>
<dbReference type="InterPro" id="IPR011701">
    <property type="entry name" value="MFS"/>
</dbReference>
<feature type="transmembrane region" description="Helical" evidence="2">
    <location>
        <begin position="479"/>
        <end position="501"/>
    </location>
</feature>
<accession>A0A7J7JHR3</accession>
<feature type="transmembrane region" description="Helical" evidence="2">
    <location>
        <begin position="325"/>
        <end position="346"/>
    </location>
</feature>
<dbReference type="SUPFAM" id="SSF103473">
    <property type="entry name" value="MFS general substrate transporter"/>
    <property type="match status" value="1"/>
</dbReference>
<dbReference type="GO" id="GO:0008028">
    <property type="term" value="F:monocarboxylic acid transmembrane transporter activity"/>
    <property type="evidence" value="ECO:0007669"/>
    <property type="project" value="TreeGrafter"/>
</dbReference>
<feature type="transmembrane region" description="Helical" evidence="2">
    <location>
        <begin position="415"/>
        <end position="439"/>
    </location>
</feature>
<dbReference type="Gene3D" id="1.20.1250.20">
    <property type="entry name" value="MFS general substrate transporter like domains"/>
    <property type="match status" value="2"/>
</dbReference>
<feature type="transmembrane region" description="Helical" evidence="2">
    <location>
        <begin position="391"/>
        <end position="409"/>
    </location>
</feature>
<dbReference type="EMBL" id="VXIV02002513">
    <property type="protein sequence ID" value="KAF6024918.1"/>
    <property type="molecule type" value="Genomic_DNA"/>
</dbReference>
<feature type="transmembrane region" description="Helical" evidence="2">
    <location>
        <begin position="15"/>
        <end position="38"/>
    </location>
</feature>
<dbReference type="PANTHER" id="PTHR11360">
    <property type="entry name" value="MONOCARBOXYLATE TRANSPORTER"/>
    <property type="match status" value="1"/>
</dbReference>
<comment type="caution">
    <text evidence="3">The sequence shown here is derived from an EMBL/GenBank/DDBJ whole genome shotgun (WGS) entry which is preliminary data.</text>
</comment>
<dbReference type="AlphaFoldDB" id="A0A7J7JHR3"/>
<dbReference type="PANTHER" id="PTHR11360:SF260">
    <property type="entry name" value="MFS DOMAIN-CONTAINING PROTEIN"/>
    <property type="match status" value="1"/>
</dbReference>
<feature type="region of interest" description="Disordered" evidence="1">
    <location>
        <begin position="197"/>
        <end position="232"/>
    </location>
</feature>
<feature type="transmembrane region" description="Helical" evidence="2">
    <location>
        <begin position="446"/>
        <end position="473"/>
    </location>
</feature>
<sequence length="514" mass="56130">MNCCPRISTNKDRGYAWWILFMSFLSHVCNRGFSFGILGNMTIAHQKFFNIGLQESGIIGSLHVASIFLFAPLASIMVKKLGCRTVEILGGCCLILGFGLSSLSTQSWHAFMLFSLLAGIGVSSTYMASSTILTAYFQRFSYFAFSLVILGSFIGSTVWPIGSQYLLDTFGYTKAMGFIAISHLIHFISGASFIPPNNTQQSSEDEKKPPNEMQATPTNKIPRESTNELPEKAETTIVKEVTGGSSSQTSISTCAEQESAIEKCDVTFTNSAFINSNDDKLSEAEGCEKLATNGEPISSDSSENCAEENPSLKKDLLSLIKSPQVWVLMVNAFFWNATNTTFHVLINNYIVHRLSLIEREAALSITILGGAKLAGSVIAVLISPLKFDRPMLRFITIMVYSICTIIIAFSTSKEMYYILLSIWGVNFALSLGNLLAVLLDVIGTRLLPLLFGIELLASGLGSLLGTAFYTFIGENTEELYSLISAGCGSIIGSIILLPLIISRQRQEHLVNKQP</sequence>
<evidence type="ECO:0000313" key="3">
    <source>
        <dbReference type="EMBL" id="KAF6024918.1"/>
    </source>
</evidence>
<name>A0A7J7JHR3_BUGNE</name>
<feature type="transmembrane region" description="Helical" evidence="2">
    <location>
        <begin position="140"/>
        <end position="162"/>
    </location>
</feature>
<keyword evidence="4" id="KW-1185">Reference proteome</keyword>
<feature type="transmembrane region" description="Helical" evidence="2">
    <location>
        <begin position="361"/>
        <end position="382"/>
    </location>
</feature>
<feature type="compositionally biased region" description="Basic and acidic residues" evidence="1">
    <location>
        <begin position="221"/>
        <end position="232"/>
    </location>
</feature>
<keyword evidence="2" id="KW-0812">Transmembrane</keyword>
<gene>
    <name evidence="3" type="ORF">EB796_016755</name>
</gene>
<dbReference type="Pfam" id="PF07690">
    <property type="entry name" value="MFS_1"/>
    <property type="match status" value="1"/>
</dbReference>
<feature type="transmembrane region" description="Helical" evidence="2">
    <location>
        <begin position="109"/>
        <end position="128"/>
    </location>
</feature>
<protein>
    <submittedName>
        <fullName evidence="3">Uncharacterized protein</fullName>
    </submittedName>
</protein>
<feature type="transmembrane region" description="Helical" evidence="2">
    <location>
        <begin position="58"/>
        <end position="78"/>
    </location>
</feature>
<keyword evidence="2" id="KW-1133">Transmembrane helix</keyword>
<evidence type="ECO:0000256" key="2">
    <source>
        <dbReference type="SAM" id="Phobius"/>
    </source>
</evidence>
<feature type="transmembrane region" description="Helical" evidence="2">
    <location>
        <begin position="174"/>
        <end position="194"/>
    </location>
</feature>